<dbReference type="GO" id="GO:0006749">
    <property type="term" value="P:glutathione metabolic process"/>
    <property type="evidence" value="ECO:0007669"/>
    <property type="project" value="TreeGrafter"/>
</dbReference>
<dbReference type="CDD" id="cd03194">
    <property type="entry name" value="GST_C_3"/>
    <property type="match status" value="1"/>
</dbReference>
<dbReference type="InterPro" id="IPR036282">
    <property type="entry name" value="Glutathione-S-Trfase_C_sf"/>
</dbReference>
<dbReference type="InterPro" id="IPR004045">
    <property type="entry name" value="Glutathione_S-Trfase_N"/>
</dbReference>
<dbReference type="EMBL" id="FOLG01000005">
    <property type="protein sequence ID" value="SFC46278.1"/>
    <property type="molecule type" value="Genomic_DNA"/>
</dbReference>
<protein>
    <submittedName>
        <fullName evidence="2">Glutathione S-transferase</fullName>
    </submittedName>
</protein>
<sequence>MSYELLIGDPAYSSWSLRAWLLFDRFGLPVREIMVSFLQDSVAAQVAPHRPARTVPTMRTPDGTVVWDSLAIAEELCSRHPDLGLWPRDATARAIARSLSAEMHSGFATLRSECPMNLNRAYRNVPVSPELRNDLRRIEHMWDYAQTICLSEGPWLCGTYSIADAFYAPVAARIAGYGLSVSATARAYVAAHLRDPAFRRWRAMALSGGHILPWYERGYPRSNWPGPVPSPARALPDGPSVNAACPFTGRPVTEFAEIEGMIIGFSEISNRDKAVADPDVWPQVLALTKSKPQPSQH</sequence>
<proteinExistence type="predicted"/>
<dbReference type="GO" id="GO:0006559">
    <property type="term" value="P:L-phenylalanine catabolic process"/>
    <property type="evidence" value="ECO:0007669"/>
    <property type="project" value="TreeGrafter"/>
</dbReference>
<keyword evidence="2" id="KW-0808">Transferase</keyword>
<dbReference type="InterPro" id="IPR036249">
    <property type="entry name" value="Thioredoxin-like_sf"/>
</dbReference>
<dbReference type="GO" id="GO:0016034">
    <property type="term" value="F:maleylacetoacetate isomerase activity"/>
    <property type="evidence" value="ECO:0007669"/>
    <property type="project" value="TreeGrafter"/>
</dbReference>
<dbReference type="STRING" id="441112.SAMN04488094_10565"/>
<dbReference type="Pfam" id="PF13409">
    <property type="entry name" value="GST_N_2"/>
    <property type="match status" value="1"/>
</dbReference>
<organism evidence="2 3">
    <name type="scientific">Tropicimonas isoalkanivorans</name>
    <dbReference type="NCBI Taxonomy" id="441112"/>
    <lineage>
        <taxon>Bacteria</taxon>
        <taxon>Pseudomonadati</taxon>
        <taxon>Pseudomonadota</taxon>
        <taxon>Alphaproteobacteria</taxon>
        <taxon>Rhodobacterales</taxon>
        <taxon>Roseobacteraceae</taxon>
        <taxon>Tropicimonas</taxon>
    </lineage>
</organism>
<dbReference type="Gene3D" id="1.20.1050.10">
    <property type="match status" value="1"/>
</dbReference>
<dbReference type="Gene3D" id="3.40.30.10">
    <property type="entry name" value="Glutaredoxin"/>
    <property type="match status" value="1"/>
</dbReference>
<accession>A0A1I1JI41</accession>
<keyword evidence="3" id="KW-1185">Reference proteome</keyword>
<evidence type="ECO:0000313" key="3">
    <source>
        <dbReference type="Proteomes" id="UP000198728"/>
    </source>
</evidence>
<reference evidence="2 3" key="1">
    <citation type="submission" date="2016-10" db="EMBL/GenBank/DDBJ databases">
        <authorList>
            <person name="de Groot N.N."/>
        </authorList>
    </citation>
    <scope>NUCLEOTIDE SEQUENCE [LARGE SCALE GENOMIC DNA]</scope>
    <source>
        <strain evidence="2 3">DSM 19548</strain>
    </source>
</reference>
<dbReference type="GO" id="GO:0004364">
    <property type="term" value="F:glutathione transferase activity"/>
    <property type="evidence" value="ECO:0007669"/>
    <property type="project" value="TreeGrafter"/>
</dbReference>
<evidence type="ECO:0000259" key="1">
    <source>
        <dbReference type="PROSITE" id="PS50404"/>
    </source>
</evidence>
<dbReference type="AlphaFoldDB" id="A0A1I1JI41"/>
<feature type="domain" description="GST N-terminal" evidence="1">
    <location>
        <begin position="1"/>
        <end position="84"/>
    </location>
</feature>
<gene>
    <name evidence="2" type="ORF">SAMN04488094_10565</name>
</gene>
<dbReference type="OrthoDB" id="9799538at2"/>
<dbReference type="PANTHER" id="PTHR42673:SF4">
    <property type="entry name" value="MALEYLACETOACETATE ISOMERASE"/>
    <property type="match status" value="1"/>
</dbReference>
<dbReference type="SUPFAM" id="SSF47616">
    <property type="entry name" value="GST C-terminal domain-like"/>
    <property type="match status" value="1"/>
</dbReference>
<dbReference type="SUPFAM" id="SSF52833">
    <property type="entry name" value="Thioredoxin-like"/>
    <property type="match status" value="1"/>
</dbReference>
<evidence type="ECO:0000313" key="2">
    <source>
        <dbReference type="EMBL" id="SFC46278.1"/>
    </source>
</evidence>
<dbReference type="Proteomes" id="UP000198728">
    <property type="component" value="Unassembled WGS sequence"/>
</dbReference>
<dbReference type="PANTHER" id="PTHR42673">
    <property type="entry name" value="MALEYLACETOACETATE ISOMERASE"/>
    <property type="match status" value="1"/>
</dbReference>
<name>A0A1I1JI41_9RHOB</name>
<dbReference type="PROSITE" id="PS50404">
    <property type="entry name" value="GST_NTER"/>
    <property type="match status" value="1"/>
</dbReference>